<evidence type="ECO:0000313" key="4">
    <source>
        <dbReference type="Proteomes" id="UP000198324"/>
    </source>
</evidence>
<dbReference type="GO" id="GO:0046914">
    <property type="term" value="F:transition metal ion binding"/>
    <property type="evidence" value="ECO:0007669"/>
    <property type="project" value="InterPro"/>
</dbReference>
<dbReference type="AlphaFoldDB" id="A0A238XUD3"/>
<dbReference type="SUPFAM" id="SSF50037">
    <property type="entry name" value="C-terminal domain of transcriptional repressors"/>
    <property type="match status" value="1"/>
</dbReference>
<organism evidence="3 4">
    <name type="scientific">Humidesulfovibrio mexicanus</name>
    <dbReference type="NCBI Taxonomy" id="147047"/>
    <lineage>
        <taxon>Bacteria</taxon>
        <taxon>Pseudomonadati</taxon>
        <taxon>Thermodesulfobacteriota</taxon>
        <taxon>Desulfovibrionia</taxon>
        <taxon>Desulfovibrionales</taxon>
        <taxon>Desulfovibrionaceae</taxon>
        <taxon>Humidesulfovibrio</taxon>
    </lineage>
</organism>
<protein>
    <submittedName>
        <fullName evidence="3">Fe2+ transport system protein FeoA</fullName>
    </submittedName>
</protein>
<evidence type="ECO:0000313" key="3">
    <source>
        <dbReference type="EMBL" id="SNR61964.1"/>
    </source>
</evidence>
<feature type="domain" description="Ferrous iron transporter FeoA-like" evidence="2">
    <location>
        <begin position="2"/>
        <end position="73"/>
    </location>
</feature>
<evidence type="ECO:0000259" key="2">
    <source>
        <dbReference type="SMART" id="SM00899"/>
    </source>
</evidence>
<name>A0A238XUD3_9BACT</name>
<sequence>MRPLTEIRQGGRAIVLEVAVSGVHGVRMAGMGILPGVRVTVLRNGKRKALLLECGRSIFAVARALALTVSVEEEA</sequence>
<dbReference type="Pfam" id="PF04023">
    <property type="entry name" value="FeoA"/>
    <property type="match status" value="1"/>
</dbReference>
<dbReference type="InterPro" id="IPR007167">
    <property type="entry name" value="Fe-transptr_FeoA-like"/>
</dbReference>
<dbReference type="InterPro" id="IPR038157">
    <property type="entry name" value="FeoA_core_dom"/>
</dbReference>
<evidence type="ECO:0000256" key="1">
    <source>
        <dbReference type="ARBA" id="ARBA00023004"/>
    </source>
</evidence>
<reference evidence="3 4" key="1">
    <citation type="submission" date="2017-06" db="EMBL/GenBank/DDBJ databases">
        <authorList>
            <person name="Kim H.J."/>
            <person name="Triplett B.A."/>
        </authorList>
    </citation>
    <scope>NUCLEOTIDE SEQUENCE [LARGE SCALE GENOMIC DNA]</scope>
    <source>
        <strain evidence="3 4">DSM 13116</strain>
    </source>
</reference>
<dbReference type="InterPro" id="IPR008988">
    <property type="entry name" value="Transcriptional_repressor_C"/>
</dbReference>
<keyword evidence="4" id="KW-1185">Reference proteome</keyword>
<proteinExistence type="predicted"/>
<dbReference type="EMBL" id="FZOC01000001">
    <property type="protein sequence ID" value="SNR61964.1"/>
    <property type="molecule type" value="Genomic_DNA"/>
</dbReference>
<dbReference type="RefSeq" id="WP_179216835.1">
    <property type="nucleotide sequence ID" value="NZ_FZOC01000001.1"/>
</dbReference>
<accession>A0A238XUD3</accession>
<dbReference type="Proteomes" id="UP000198324">
    <property type="component" value="Unassembled WGS sequence"/>
</dbReference>
<keyword evidence="1" id="KW-0408">Iron</keyword>
<dbReference type="SMART" id="SM00899">
    <property type="entry name" value="FeoA"/>
    <property type="match status" value="1"/>
</dbReference>
<gene>
    <name evidence="3" type="ORF">SAMN04488503_0407</name>
</gene>
<dbReference type="Gene3D" id="2.30.30.90">
    <property type="match status" value="1"/>
</dbReference>